<accession>A0A948TH27</accession>
<protein>
    <submittedName>
        <fullName evidence="2">Uncharacterized protein</fullName>
    </submittedName>
</protein>
<evidence type="ECO:0000313" key="3">
    <source>
        <dbReference type="Proteomes" id="UP000733611"/>
    </source>
</evidence>
<evidence type="ECO:0000256" key="1">
    <source>
        <dbReference type="SAM" id="MobiDB-lite"/>
    </source>
</evidence>
<sequence length="87" mass="9580">MSKATSSPLAGAKPAIAHHCKAEPAPQPEQNDASSEHSYDQLNETTLQAIKEAEEMERTHFAHARVFSSVDEFMAYILSPDHKDKTA</sequence>
<proteinExistence type="predicted"/>
<dbReference type="EMBL" id="JAHLFE010000158">
    <property type="protein sequence ID" value="MBU3844730.1"/>
    <property type="molecule type" value="Genomic_DNA"/>
</dbReference>
<organism evidence="2 3">
    <name type="scientific">Candidatus Anaerobiospirillum pullicola</name>
    <dbReference type="NCBI Taxonomy" id="2838451"/>
    <lineage>
        <taxon>Bacteria</taxon>
        <taxon>Pseudomonadati</taxon>
        <taxon>Pseudomonadota</taxon>
        <taxon>Gammaproteobacteria</taxon>
        <taxon>Aeromonadales</taxon>
        <taxon>Succinivibrionaceae</taxon>
        <taxon>Anaerobiospirillum</taxon>
    </lineage>
</organism>
<reference evidence="2" key="2">
    <citation type="submission" date="2021-04" db="EMBL/GenBank/DDBJ databases">
        <authorList>
            <person name="Gilroy R."/>
        </authorList>
    </citation>
    <scope>NUCLEOTIDE SEQUENCE</scope>
    <source>
        <strain evidence="2">378</strain>
    </source>
</reference>
<dbReference type="Proteomes" id="UP000733611">
    <property type="component" value="Unassembled WGS sequence"/>
</dbReference>
<name>A0A948TH27_9GAMM</name>
<evidence type="ECO:0000313" key="2">
    <source>
        <dbReference type="EMBL" id="MBU3844730.1"/>
    </source>
</evidence>
<comment type="caution">
    <text evidence="2">The sequence shown here is derived from an EMBL/GenBank/DDBJ whole genome shotgun (WGS) entry which is preliminary data.</text>
</comment>
<gene>
    <name evidence="2" type="ORF">H9847_07700</name>
</gene>
<feature type="region of interest" description="Disordered" evidence="1">
    <location>
        <begin position="1"/>
        <end position="42"/>
    </location>
</feature>
<dbReference type="AlphaFoldDB" id="A0A948TH27"/>
<reference evidence="2" key="1">
    <citation type="journal article" date="2021" name="PeerJ">
        <title>Extensive microbial diversity within the chicken gut microbiome revealed by metagenomics and culture.</title>
        <authorList>
            <person name="Gilroy R."/>
            <person name="Ravi A."/>
            <person name="Getino M."/>
            <person name="Pursley I."/>
            <person name="Horton D.L."/>
            <person name="Alikhan N.F."/>
            <person name="Baker D."/>
            <person name="Gharbi K."/>
            <person name="Hall N."/>
            <person name="Watson M."/>
            <person name="Adriaenssens E.M."/>
            <person name="Foster-Nyarko E."/>
            <person name="Jarju S."/>
            <person name="Secka A."/>
            <person name="Antonio M."/>
            <person name="Oren A."/>
            <person name="Chaudhuri R.R."/>
            <person name="La Ragione R."/>
            <person name="Hildebrand F."/>
            <person name="Pallen M.J."/>
        </authorList>
    </citation>
    <scope>NUCLEOTIDE SEQUENCE</scope>
    <source>
        <strain evidence="2">378</strain>
    </source>
</reference>